<accession>A0A1E7KSJ4</accession>
<sequence>MIISISLVLLLLAVVGALIYTGRMPVLGALLTGLLGFYAADTPIAPPLNSATAACLDVFSQISSHIA</sequence>
<gene>
    <name evidence="1" type="ORF">AN218_29810</name>
</gene>
<organism evidence="1 2">
    <name type="scientific">Streptomyces nanshensis</name>
    <dbReference type="NCBI Taxonomy" id="518642"/>
    <lineage>
        <taxon>Bacteria</taxon>
        <taxon>Bacillati</taxon>
        <taxon>Actinomycetota</taxon>
        <taxon>Actinomycetes</taxon>
        <taxon>Kitasatosporales</taxon>
        <taxon>Streptomycetaceae</taxon>
        <taxon>Streptomyces</taxon>
    </lineage>
</organism>
<name>A0A1E7KSJ4_9ACTN</name>
<proteinExistence type="predicted"/>
<comment type="caution">
    <text evidence="1">The sequence shown here is derived from an EMBL/GenBank/DDBJ whole genome shotgun (WGS) entry which is preliminary data.</text>
</comment>
<reference evidence="1 2" key="1">
    <citation type="journal article" date="2016" name="Front. Microbiol.">
        <title>Comparative Genomics Analysis of Streptomyces Species Reveals Their Adaptation to the Marine Environment and Their Diversity at the Genomic Level.</title>
        <authorList>
            <person name="Tian X."/>
            <person name="Zhang Z."/>
            <person name="Yang T."/>
            <person name="Chen M."/>
            <person name="Li J."/>
            <person name="Chen F."/>
            <person name="Yang J."/>
            <person name="Li W."/>
            <person name="Zhang B."/>
            <person name="Zhang Z."/>
            <person name="Wu J."/>
            <person name="Zhang C."/>
            <person name="Long L."/>
            <person name="Xiao J."/>
        </authorList>
    </citation>
    <scope>NUCLEOTIDE SEQUENCE [LARGE SCALE GENOMIC DNA]</scope>
    <source>
        <strain evidence="1 2">SCSIO 10429</strain>
    </source>
</reference>
<evidence type="ECO:0000313" key="2">
    <source>
        <dbReference type="Proteomes" id="UP000176005"/>
    </source>
</evidence>
<dbReference type="RefSeq" id="WP_070020179.1">
    <property type="nucleotide sequence ID" value="NZ_LJGW01000575.1"/>
</dbReference>
<dbReference type="AlphaFoldDB" id="A0A1E7KSJ4"/>
<protein>
    <submittedName>
        <fullName evidence="1">Uncharacterized protein</fullName>
    </submittedName>
</protein>
<keyword evidence="2" id="KW-1185">Reference proteome</keyword>
<evidence type="ECO:0000313" key="1">
    <source>
        <dbReference type="EMBL" id="OEV06898.1"/>
    </source>
</evidence>
<dbReference type="Proteomes" id="UP000176005">
    <property type="component" value="Unassembled WGS sequence"/>
</dbReference>
<dbReference type="EMBL" id="LJGW01000575">
    <property type="protein sequence ID" value="OEV06898.1"/>
    <property type="molecule type" value="Genomic_DNA"/>
</dbReference>